<evidence type="ECO:0000256" key="1">
    <source>
        <dbReference type="SAM" id="MobiDB-lite"/>
    </source>
</evidence>
<dbReference type="GO" id="GO:0016020">
    <property type="term" value="C:membrane"/>
    <property type="evidence" value="ECO:0007669"/>
    <property type="project" value="TreeGrafter"/>
</dbReference>
<dbReference type="AlphaFoldDB" id="A0A7S3ECW5"/>
<dbReference type="SUPFAM" id="SSF48371">
    <property type="entry name" value="ARM repeat"/>
    <property type="match status" value="1"/>
</dbReference>
<gene>
    <name evidence="3" type="ORF">RMAR00112_LOCUS11060</name>
</gene>
<feature type="domain" description="W2" evidence="2">
    <location>
        <begin position="275"/>
        <end position="447"/>
    </location>
</feature>
<name>A0A7S3ECW5_9RHOD</name>
<organism evidence="3">
    <name type="scientific">Rhodosorus marinus</name>
    <dbReference type="NCBI Taxonomy" id="101924"/>
    <lineage>
        <taxon>Eukaryota</taxon>
        <taxon>Rhodophyta</taxon>
        <taxon>Stylonematophyceae</taxon>
        <taxon>Stylonematales</taxon>
        <taxon>Stylonemataceae</taxon>
        <taxon>Rhodosorus</taxon>
    </lineage>
</organism>
<evidence type="ECO:0000259" key="2">
    <source>
        <dbReference type="PROSITE" id="PS51363"/>
    </source>
</evidence>
<sequence>MSKEQKPTLGSGAIKTRKRNIHTKNDPEAFRDKIFAIFDEAGGEVKQQLSLLDDDSLDYQRYGEVFAEILLAGNIVMPGGSVNQPPTEYCVFAAETDDDVLKTIDLFHQLMRRKPFLRTRLDNVMTKLLLCGSVFSEKERTNLAKATVLLIQRNMVRTHLRNLSETCNLLTPRVARRCALIRFFTSKITVTVLQKLSTKACVESGFSLNFFMTMISEYTSDSNGEVDKLLVLLKNAKLDQDALLEMMPPKDRSQEALNAKLTEHGLEKLVEQYEKKKKQGTLVELAEGVKERIDDKIPPAEIHQWVLGQAEVSSLNDKEVLHCVWDGIAKDEDASRKAHQKRALLLSNINTYSPLLEEVCEGDMMEQDLIIRIQNFIAADMEMLNSGTFRDAVNLLYRKDVLSEEAIHTWYRRIYTLNKGSAASSNILRDQMTPFIKWLETAEEESD</sequence>
<evidence type="ECO:0000313" key="3">
    <source>
        <dbReference type="EMBL" id="CAE0043089.1"/>
    </source>
</evidence>
<dbReference type="GO" id="GO:0005737">
    <property type="term" value="C:cytoplasm"/>
    <property type="evidence" value="ECO:0007669"/>
    <property type="project" value="TreeGrafter"/>
</dbReference>
<proteinExistence type="predicted"/>
<dbReference type="Pfam" id="PF02020">
    <property type="entry name" value="W2"/>
    <property type="match status" value="1"/>
</dbReference>
<accession>A0A7S3ECW5</accession>
<reference evidence="3" key="1">
    <citation type="submission" date="2021-01" db="EMBL/GenBank/DDBJ databases">
        <authorList>
            <person name="Corre E."/>
            <person name="Pelletier E."/>
            <person name="Niang G."/>
            <person name="Scheremetjew M."/>
            <person name="Finn R."/>
            <person name="Kale V."/>
            <person name="Holt S."/>
            <person name="Cochrane G."/>
            <person name="Meng A."/>
            <person name="Brown T."/>
            <person name="Cohen L."/>
        </authorList>
    </citation>
    <scope>NUCLEOTIDE SEQUENCE</scope>
    <source>
        <strain evidence="3">CCMP 769</strain>
    </source>
</reference>
<protein>
    <recommendedName>
        <fullName evidence="2">W2 domain-containing protein</fullName>
    </recommendedName>
</protein>
<dbReference type="PANTHER" id="PTHR14208">
    <property type="entry name" value="BASIC LEUCINE ZIPPER AND W2 DOMAIN-CONTAINING PROTEIN"/>
    <property type="match status" value="1"/>
</dbReference>
<dbReference type="InterPro" id="IPR003307">
    <property type="entry name" value="W2_domain"/>
</dbReference>
<dbReference type="Pfam" id="PF25504">
    <property type="entry name" value="HEAT_5MP1_2"/>
    <property type="match status" value="2"/>
</dbReference>
<dbReference type="SMART" id="SM00515">
    <property type="entry name" value="eIF5C"/>
    <property type="match status" value="1"/>
</dbReference>
<dbReference type="EMBL" id="HBHW01014276">
    <property type="protein sequence ID" value="CAE0043089.1"/>
    <property type="molecule type" value="Transcribed_RNA"/>
</dbReference>
<feature type="region of interest" description="Disordered" evidence="1">
    <location>
        <begin position="1"/>
        <end position="22"/>
    </location>
</feature>
<dbReference type="InterPro" id="IPR016024">
    <property type="entry name" value="ARM-type_fold"/>
</dbReference>
<dbReference type="PROSITE" id="PS51363">
    <property type="entry name" value="W2"/>
    <property type="match status" value="1"/>
</dbReference>
<dbReference type="InterPro" id="IPR057397">
    <property type="entry name" value="HEAT_5MP1_2"/>
</dbReference>
<dbReference type="PANTHER" id="PTHR14208:SF2">
    <property type="entry name" value="PROTEIN KRASAVIETZ"/>
    <property type="match status" value="1"/>
</dbReference>
<dbReference type="InterPro" id="IPR051245">
    <property type="entry name" value="eIF5-mimic_regulator"/>
</dbReference>
<dbReference type="Gene3D" id="1.25.40.180">
    <property type="match status" value="1"/>
</dbReference>